<dbReference type="Proteomes" id="UP000322245">
    <property type="component" value="Unassembled WGS sequence"/>
</dbReference>
<dbReference type="PANTHER" id="PTHR11362:SF140">
    <property type="entry name" value="PEBP-LIKE PROTEIN"/>
    <property type="match status" value="1"/>
</dbReference>
<dbReference type="Pfam" id="PF01161">
    <property type="entry name" value="PBP"/>
    <property type="match status" value="1"/>
</dbReference>
<sequence>MLAFIPALAFLLPVLAQGTSNGTASDVDIEGLEANFQQAEIVPGLLETFTPEGILSVEFAGQAITTGQNLTADDVSSSPTLAVSPASNATLDSSALYTVVMVDADIVGTDESSTQQTRHWLVNSAGIESGSSGSQAVNWTGSTSITDYAGPGPDAGSGAHRYVIIIYEQGSDFTAPDDLSTAGTALGKFSLSDYVSSSKLGSIVTANYFQVENGVATVSPSSTTAVESSTLAGYGSTTVSSSASGTVANSGAASDASATGSSTDSSSSSSSSAASSAAGVNTQVGWGMVVGAVGVVGAVVGAGMIRVWTITREFLHSDTIMPLPVERSQGSVSALVARFQTAANRDQEAATRDTSRRTSLGPTATAGLTSPILSAAGGAGGVSGLPGGGLGGLRRASEHGGKLAGSPGGEKGEREEAPGAASAAPSPSPAKVPSPAKPAEKETTIPSPSPAEKPTRPRNSTPSSSPAPAQSNPSSKPPALGRSQSVKQPSTSTKRLTPSHTGATSRTVSSPASHLLSPPQKPRDKSTSPAPLNPQLTGTPSKPTASFLAKARSPPARAASAMGVEGRKSSVGSREGVKSPRSSLGRSSGAAVRPRTSASNHPTAGAVKSPEGKEEREKKGSVGSSSGSRLMQGTAASRARAAANAASASPPSKVKCPPAKARPRVSNGNPPSDPSPKDATSAAKSPATRPSPSTSASASTTARGESTDKPKATQAPVRMVTKPRLGLAAARERKRSDENGDGRKPEGKKLEEGLAPVNNSNDSHKVKRPVSPSPTPPSPAKISSTSAPTPPTSSPQADVSPTKIVGDANEELGEKDGEVNVGVEDGEQDDARVAGGFDEDRKEPSELYEEKDGGEDGEEELDEIPDI</sequence>
<dbReference type="SUPFAM" id="SSF49777">
    <property type="entry name" value="PEBP-like"/>
    <property type="match status" value="1"/>
</dbReference>
<organism evidence="3 4">
    <name type="scientific">Cryptococcus floricola</name>
    <dbReference type="NCBI Taxonomy" id="2591691"/>
    <lineage>
        <taxon>Eukaryota</taxon>
        <taxon>Fungi</taxon>
        <taxon>Dikarya</taxon>
        <taxon>Basidiomycota</taxon>
        <taxon>Agaricomycotina</taxon>
        <taxon>Tremellomycetes</taxon>
        <taxon>Tremellales</taxon>
        <taxon>Cryptococcaceae</taxon>
        <taxon>Cryptococcus</taxon>
    </lineage>
</organism>
<dbReference type="CDD" id="cd00866">
    <property type="entry name" value="PEBP_euk"/>
    <property type="match status" value="1"/>
</dbReference>
<name>A0A5D3AMQ5_9TREE</name>
<keyword evidence="2" id="KW-0732">Signal</keyword>
<dbReference type="AlphaFoldDB" id="A0A5D3AMQ5"/>
<protein>
    <recommendedName>
        <fullName evidence="5">Phosphatidylethanolamine-binding protein</fullName>
    </recommendedName>
</protein>
<evidence type="ECO:0000313" key="4">
    <source>
        <dbReference type="Proteomes" id="UP000322245"/>
    </source>
</evidence>
<feature type="compositionally biased region" description="Pro residues" evidence="1">
    <location>
        <begin position="426"/>
        <end position="436"/>
    </location>
</feature>
<feature type="region of interest" description="Disordered" evidence="1">
    <location>
        <begin position="241"/>
        <end position="274"/>
    </location>
</feature>
<feature type="compositionally biased region" description="Basic and acidic residues" evidence="1">
    <location>
        <begin position="345"/>
        <end position="356"/>
    </location>
</feature>
<feature type="compositionally biased region" description="Low complexity" evidence="1">
    <location>
        <begin position="551"/>
        <end position="561"/>
    </location>
</feature>
<feature type="compositionally biased region" description="Low complexity" evidence="1">
    <location>
        <begin position="457"/>
        <end position="478"/>
    </location>
</feature>
<dbReference type="EMBL" id="NIDF01000290">
    <property type="protein sequence ID" value="TYJ51280.1"/>
    <property type="molecule type" value="Genomic_DNA"/>
</dbReference>
<feature type="region of interest" description="Disordered" evidence="1">
    <location>
        <begin position="389"/>
        <end position="867"/>
    </location>
</feature>
<gene>
    <name evidence="3" type="ORF">B9479_008155</name>
</gene>
<dbReference type="InterPro" id="IPR008914">
    <property type="entry name" value="PEBP"/>
</dbReference>
<feature type="region of interest" description="Disordered" evidence="1">
    <location>
        <begin position="343"/>
        <end position="372"/>
    </location>
</feature>
<feature type="compositionally biased region" description="Basic and acidic residues" evidence="1">
    <location>
        <begin position="610"/>
        <end position="620"/>
    </location>
</feature>
<feature type="compositionally biased region" description="Polar residues" evidence="1">
    <location>
        <begin position="527"/>
        <end position="544"/>
    </location>
</feature>
<feature type="compositionally biased region" description="Basic and acidic residues" evidence="1">
    <location>
        <begin position="838"/>
        <end position="851"/>
    </location>
</feature>
<feature type="compositionally biased region" description="Polar residues" evidence="1">
    <location>
        <begin position="357"/>
        <end position="372"/>
    </location>
</feature>
<dbReference type="InterPro" id="IPR036610">
    <property type="entry name" value="PEBP-like_sf"/>
</dbReference>
<keyword evidence="4" id="KW-1185">Reference proteome</keyword>
<evidence type="ECO:0000256" key="2">
    <source>
        <dbReference type="SAM" id="SignalP"/>
    </source>
</evidence>
<feature type="compositionally biased region" description="Low complexity" evidence="1">
    <location>
        <begin position="635"/>
        <end position="659"/>
    </location>
</feature>
<dbReference type="Gene3D" id="3.90.280.10">
    <property type="entry name" value="PEBP-like"/>
    <property type="match status" value="1"/>
</dbReference>
<feature type="compositionally biased region" description="Basic and acidic residues" evidence="1">
    <location>
        <begin position="730"/>
        <end position="752"/>
    </location>
</feature>
<comment type="caution">
    <text evidence="3">The sequence shown here is derived from an EMBL/GenBank/DDBJ whole genome shotgun (WGS) entry which is preliminary data.</text>
</comment>
<evidence type="ECO:0000256" key="1">
    <source>
        <dbReference type="SAM" id="MobiDB-lite"/>
    </source>
</evidence>
<dbReference type="PANTHER" id="PTHR11362">
    <property type="entry name" value="PHOSPHATIDYLETHANOLAMINE-BINDING PROTEIN"/>
    <property type="match status" value="1"/>
</dbReference>
<feature type="compositionally biased region" description="Low complexity" evidence="1">
    <location>
        <begin position="679"/>
        <end position="702"/>
    </location>
</feature>
<feature type="compositionally biased region" description="Acidic residues" evidence="1">
    <location>
        <begin position="852"/>
        <end position="867"/>
    </location>
</feature>
<evidence type="ECO:0000313" key="3">
    <source>
        <dbReference type="EMBL" id="TYJ51280.1"/>
    </source>
</evidence>
<feature type="signal peptide" evidence="2">
    <location>
        <begin position="1"/>
        <end position="16"/>
    </location>
</feature>
<proteinExistence type="predicted"/>
<feature type="chain" id="PRO_5022683046" description="Phosphatidylethanolamine-binding protein" evidence="2">
    <location>
        <begin position="17"/>
        <end position="867"/>
    </location>
</feature>
<dbReference type="InterPro" id="IPR035810">
    <property type="entry name" value="PEBP_euk"/>
</dbReference>
<accession>A0A5D3AMQ5</accession>
<evidence type="ECO:0008006" key="5">
    <source>
        <dbReference type="Google" id="ProtNLM"/>
    </source>
</evidence>
<reference evidence="3 4" key="1">
    <citation type="submission" date="2017-05" db="EMBL/GenBank/DDBJ databases">
        <title>The Genome Sequence of Tsuchiyaea wingfieldii DSM 27421.</title>
        <authorList>
            <person name="Cuomo C."/>
            <person name="Passer A."/>
            <person name="Billmyre B."/>
            <person name="Heitman J."/>
        </authorList>
    </citation>
    <scope>NUCLEOTIDE SEQUENCE [LARGE SCALE GENOMIC DNA]</scope>
    <source>
        <strain evidence="3 4">DSM 27421</strain>
    </source>
</reference>
<feature type="compositionally biased region" description="Polar residues" evidence="1">
    <location>
        <begin position="482"/>
        <end position="512"/>
    </location>
</feature>